<dbReference type="Gene3D" id="3.40.50.1360">
    <property type="match status" value="1"/>
</dbReference>
<protein>
    <recommendedName>
        <fullName evidence="6 7">6-phosphogluconolactonase</fullName>
        <shortName evidence="7">6PGL</shortName>
        <ecNumber evidence="5 7">3.1.1.31</ecNumber>
    </recommendedName>
</protein>
<accession>A0A2W4TJL2</accession>
<dbReference type="InterPro" id="IPR005900">
    <property type="entry name" value="6-phosphogluconolactonase_DevB"/>
</dbReference>
<evidence type="ECO:0000256" key="4">
    <source>
        <dbReference type="ARBA" id="ARBA00010662"/>
    </source>
</evidence>
<evidence type="ECO:0000256" key="6">
    <source>
        <dbReference type="ARBA" id="ARBA00020337"/>
    </source>
</evidence>
<name>A0A2W4TJL2_9CYAN</name>
<gene>
    <name evidence="7 9" type="primary">pgl</name>
    <name evidence="9" type="ORF">DCF25_21660</name>
</gene>
<comment type="catalytic activity">
    <reaction evidence="1 7">
        <text>6-phospho-D-glucono-1,5-lactone + H2O = 6-phospho-D-gluconate + H(+)</text>
        <dbReference type="Rhea" id="RHEA:12556"/>
        <dbReference type="ChEBI" id="CHEBI:15377"/>
        <dbReference type="ChEBI" id="CHEBI:15378"/>
        <dbReference type="ChEBI" id="CHEBI:57955"/>
        <dbReference type="ChEBI" id="CHEBI:58759"/>
        <dbReference type="EC" id="3.1.1.31"/>
    </reaction>
</comment>
<dbReference type="InterPro" id="IPR039104">
    <property type="entry name" value="6PGL"/>
</dbReference>
<dbReference type="AlphaFoldDB" id="A0A2W4TJL2"/>
<evidence type="ECO:0000313" key="10">
    <source>
        <dbReference type="Proteomes" id="UP000249354"/>
    </source>
</evidence>
<dbReference type="GO" id="GO:0005975">
    <property type="term" value="P:carbohydrate metabolic process"/>
    <property type="evidence" value="ECO:0007669"/>
    <property type="project" value="UniProtKB-UniRule"/>
</dbReference>
<evidence type="ECO:0000256" key="5">
    <source>
        <dbReference type="ARBA" id="ARBA00013198"/>
    </source>
</evidence>
<comment type="caution">
    <text evidence="9">The sequence shown here is derived from an EMBL/GenBank/DDBJ whole genome shotgun (WGS) entry which is preliminary data.</text>
</comment>
<dbReference type="EC" id="3.1.1.31" evidence="5 7"/>
<dbReference type="GO" id="GO:0006098">
    <property type="term" value="P:pentose-phosphate shunt"/>
    <property type="evidence" value="ECO:0007669"/>
    <property type="project" value="UniProtKB-UniPathway"/>
</dbReference>
<dbReference type="InterPro" id="IPR037171">
    <property type="entry name" value="NagB/RpiA_transferase-like"/>
</dbReference>
<sequence>MAPTVEILSDQPALIERAHQIMVETIKTAIAKRDRATVALSGGSTPKPLYESLVNADIPWEKLYVFWGDERYVPHDHPKSNARMTSEAWLNHVAIPEENIFRVPTSAQAPAADAAKYAKTLRDFFKSDEVAVIDFVLQGMGDDGHTASLFPFTEALDVRDRLVTIGNHDGDPRITFTVPLINQARKIVFLVSGENKQKALSQVFSPDANDHEYPSKLIQTANPHWLLDAAAGKGIPDQYK</sequence>
<proteinExistence type="inferred from homology"/>
<dbReference type="PANTHER" id="PTHR11054">
    <property type="entry name" value="6-PHOSPHOGLUCONOLACTONASE"/>
    <property type="match status" value="1"/>
</dbReference>
<dbReference type="NCBIfam" id="TIGR01198">
    <property type="entry name" value="pgl"/>
    <property type="match status" value="1"/>
</dbReference>
<reference evidence="9 10" key="2">
    <citation type="submission" date="2018-06" db="EMBL/GenBank/DDBJ databases">
        <title>Metagenomic assembly of (sub)arctic Cyanobacteria and their associated microbiome from non-axenic cultures.</title>
        <authorList>
            <person name="Baurain D."/>
        </authorList>
    </citation>
    <scope>NUCLEOTIDE SEQUENCE [LARGE SCALE GENOMIC DNA]</scope>
    <source>
        <strain evidence="9">ULC129bin1</strain>
    </source>
</reference>
<evidence type="ECO:0000313" key="9">
    <source>
        <dbReference type="EMBL" id="PZO09366.1"/>
    </source>
</evidence>
<dbReference type="SUPFAM" id="SSF100950">
    <property type="entry name" value="NagB/RpiA/CoA transferase-like"/>
    <property type="match status" value="1"/>
</dbReference>
<comment type="pathway">
    <text evidence="3 7">Carbohydrate degradation; pentose phosphate pathway; D-ribulose 5-phosphate from D-glucose 6-phosphate (oxidative stage): step 2/3.</text>
</comment>
<feature type="domain" description="Glucosamine/galactosamine-6-phosphate isomerase" evidence="8">
    <location>
        <begin position="10"/>
        <end position="221"/>
    </location>
</feature>
<organism evidence="9 10">
    <name type="scientific">Leptolyngbya foveolarum</name>
    <dbReference type="NCBI Taxonomy" id="47253"/>
    <lineage>
        <taxon>Bacteria</taxon>
        <taxon>Bacillati</taxon>
        <taxon>Cyanobacteriota</taxon>
        <taxon>Cyanophyceae</taxon>
        <taxon>Leptolyngbyales</taxon>
        <taxon>Leptolyngbyaceae</taxon>
        <taxon>Leptolyngbya group</taxon>
        <taxon>Leptolyngbya</taxon>
    </lineage>
</organism>
<reference evidence="10" key="1">
    <citation type="submission" date="2018-04" db="EMBL/GenBank/DDBJ databases">
        <authorList>
            <person name="Cornet L."/>
        </authorList>
    </citation>
    <scope>NUCLEOTIDE SEQUENCE [LARGE SCALE GENOMIC DNA]</scope>
</reference>
<evidence type="ECO:0000256" key="3">
    <source>
        <dbReference type="ARBA" id="ARBA00004961"/>
    </source>
</evidence>
<evidence type="ECO:0000256" key="1">
    <source>
        <dbReference type="ARBA" id="ARBA00000832"/>
    </source>
</evidence>
<dbReference type="CDD" id="cd01400">
    <property type="entry name" value="6PGL"/>
    <property type="match status" value="1"/>
</dbReference>
<dbReference type="EMBL" id="QBMC01000252">
    <property type="protein sequence ID" value="PZO09366.1"/>
    <property type="molecule type" value="Genomic_DNA"/>
</dbReference>
<dbReference type="GO" id="GO:0017057">
    <property type="term" value="F:6-phosphogluconolactonase activity"/>
    <property type="evidence" value="ECO:0007669"/>
    <property type="project" value="UniProtKB-UniRule"/>
</dbReference>
<evidence type="ECO:0000259" key="8">
    <source>
        <dbReference type="Pfam" id="PF01182"/>
    </source>
</evidence>
<keyword evidence="7" id="KW-0378">Hydrolase</keyword>
<evidence type="ECO:0000256" key="7">
    <source>
        <dbReference type="RuleBase" id="RU365095"/>
    </source>
</evidence>
<dbReference type="PANTHER" id="PTHR11054:SF0">
    <property type="entry name" value="6-PHOSPHOGLUCONOLACTONASE"/>
    <property type="match status" value="1"/>
</dbReference>
<dbReference type="Proteomes" id="UP000249354">
    <property type="component" value="Unassembled WGS sequence"/>
</dbReference>
<dbReference type="Pfam" id="PF01182">
    <property type="entry name" value="Glucosamine_iso"/>
    <property type="match status" value="1"/>
</dbReference>
<comment type="function">
    <text evidence="2 7">Hydrolysis of 6-phosphogluconolactone to 6-phosphogluconate.</text>
</comment>
<evidence type="ECO:0000256" key="2">
    <source>
        <dbReference type="ARBA" id="ARBA00002681"/>
    </source>
</evidence>
<comment type="similarity">
    <text evidence="4 7">Belongs to the glucosamine/galactosamine-6-phosphate isomerase family. 6-phosphogluconolactonase subfamily.</text>
</comment>
<dbReference type="UniPathway" id="UPA00115">
    <property type="reaction ID" value="UER00409"/>
</dbReference>
<dbReference type="InterPro" id="IPR006148">
    <property type="entry name" value="Glc/Gal-6P_isomerase"/>
</dbReference>